<organism evidence="2 3">
    <name type="scientific">Rosistilla oblonga</name>
    <dbReference type="NCBI Taxonomy" id="2527990"/>
    <lineage>
        <taxon>Bacteria</taxon>
        <taxon>Pseudomonadati</taxon>
        <taxon>Planctomycetota</taxon>
        <taxon>Planctomycetia</taxon>
        <taxon>Pirellulales</taxon>
        <taxon>Pirellulaceae</taxon>
        <taxon>Rosistilla</taxon>
    </lineage>
</organism>
<accession>A0A518IT75</accession>
<dbReference type="AlphaFoldDB" id="A0A518IT75"/>
<dbReference type="Pfam" id="PF14088">
    <property type="entry name" value="DUF4268"/>
    <property type="match status" value="1"/>
</dbReference>
<reference evidence="2 3" key="1">
    <citation type="submission" date="2019-02" db="EMBL/GenBank/DDBJ databases">
        <title>Deep-cultivation of Planctomycetes and their phenomic and genomic characterization uncovers novel biology.</title>
        <authorList>
            <person name="Wiegand S."/>
            <person name="Jogler M."/>
            <person name="Boedeker C."/>
            <person name="Pinto D."/>
            <person name="Vollmers J."/>
            <person name="Rivas-Marin E."/>
            <person name="Kohn T."/>
            <person name="Peeters S.H."/>
            <person name="Heuer A."/>
            <person name="Rast P."/>
            <person name="Oberbeckmann S."/>
            <person name="Bunk B."/>
            <person name="Jeske O."/>
            <person name="Meyerdierks A."/>
            <person name="Storesund J.E."/>
            <person name="Kallscheuer N."/>
            <person name="Luecker S."/>
            <person name="Lage O.M."/>
            <person name="Pohl T."/>
            <person name="Merkel B.J."/>
            <person name="Hornburger P."/>
            <person name="Mueller R.-W."/>
            <person name="Bruemmer F."/>
            <person name="Labrenz M."/>
            <person name="Spormann A.M."/>
            <person name="Op den Camp H."/>
            <person name="Overmann J."/>
            <person name="Amann R."/>
            <person name="Jetten M.S.M."/>
            <person name="Mascher T."/>
            <person name="Medema M.H."/>
            <person name="Devos D.P."/>
            <person name="Kaster A.-K."/>
            <person name="Ovreas L."/>
            <person name="Rohde M."/>
            <person name="Galperin M.Y."/>
            <person name="Jogler C."/>
        </authorList>
    </citation>
    <scope>NUCLEOTIDE SEQUENCE [LARGE SCALE GENOMIC DNA]</scope>
    <source>
        <strain evidence="2 3">Mal33</strain>
    </source>
</reference>
<dbReference type="Gene3D" id="3.40.1350.10">
    <property type="match status" value="1"/>
</dbReference>
<keyword evidence="3" id="KW-1185">Reference proteome</keyword>
<evidence type="ECO:0000259" key="1">
    <source>
        <dbReference type="Pfam" id="PF14088"/>
    </source>
</evidence>
<dbReference type="InterPro" id="IPR025364">
    <property type="entry name" value="DUF4268"/>
</dbReference>
<dbReference type="InterPro" id="IPR011856">
    <property type="entry name" value="tRNA_endonuc-like_dom_sf"/>
</dbReference>
<dbReference type="Proteomes" id="UP000316770">
    <property type="component" value="Chromosome"/>
</dbReference>
<name>A0A518IT75_9BACT</name>
<protein>
    <recommendedName>
        <fullName evidence="1">DUF4268 domain-containing protein</fullName>
    </recommendedName>
</protein>
<proteinExistence type="predicted"/>
<dbReference type="RefSeq" id="WP_145284563.1">
    <property type="nucleotide sequence ID" value="NZ_CP036318.1"/>
</dbReference>
<dbReference type="EMBL" id="CP036318">
    <property type="protein sequence ID" value="QDV56289.1"/>
    <property type="molecule type" value="Genomic_DNA"/>
</dbReference>
<dbReference type="GO" id="GO:0003676">
    <property type="term" value="F:nucleic acid binding"/>
    <property type="evidence" value="ECO:0007669"/>
    <property type="project" value="InterPro"/>
</dbReference>
<evidence type="ECO:0000313" key="2">
    <source>
        <dbReference type="EMBL" id="QDV56289.1"/>
    </source>
</evidence>
<sequence length="378" mass="43490">MPLFQLSKTELAEIATASFESLGYKEREDLQRLLRERIEIIVPDGFVVAEEFADWDESKRRIDLLVLDRNANLVIVELKRTEDGGHSELQALRYAAMISTITFDQVVEAHRNFLARLGIREDPQTRILKFLAWNEPDDDRFGQDVRVVLASADFSKELTTTVLWLNDQGLDIRCVRMRPYAHDGKVILDVQQLLPLPETQEYQVRVREKLSSEKSARQGQTERQRRNLAFWAGLLKKAGERSTLHQSISPSKDNWATVSSRGLGMSYVLARGGGRVELYINRTSQAENKSIYDELYLQRAQIEAEFGDTLNWERLDGKLSSRVFYVVPSTGTEEEEGTWDQLQTDLIDHMLKLEAVLGSRIQKYRDGENFVVRQDEHA</sequence>
<feature type="domain" description="DUF4268" evidence="1">
    <location>
        <begin position="228"/>
        <end position="358"/>
    </location>
</feature>
<evidence type="ECO:0000313" key="3">
    <source>
        <dbReference type="Proteomes" id="UP000316770"/>
    </source>
</evidence>
<gene>
    <name evidence="2" type="ORF">Mal33_22710</name>
</gene>